<gene>
    <name evidence="3" type="ORF">G4Y79_18060</name>
</gene>
<dbReference type="Proteomes" id="UP000594468">
    <property type="component" value="Chromosome"/>
</dbReference>
<keyword evidence="3" id="KW-0808">Transferase</keyword>
<proteinExistence type="predicted"/>
<dbReference type="EMBL" id="CP062983">
    <property type="protein sequence ID" value="QPC81580.1"/>
    <property type="molecule type" value="Genomic_DNA"/>
</dbReference>
<dbReference type="InterPro" id="IPR050194">
    <property type="entry name" value="Glycosyltransferase_grp1"/>
</dbReference>
<evidence type="ECO:0000259" key="2">
    <source>
        <dbReference type="Pfam" id="PF13579"/>
    </source>
</evidence>
<protein>
    <submittedName>
        <fullName evidence="3">Glycosyltransferase family 4 protein</fullName>
    </submittedName>
</protein>
<dbReference type="Pfam" id="PF13579">
    <property type="entry name" value="Glyco_trans_4_4"/>
    <property type="match status" value="1"/>
</dbReference>
<evidence type="ECO:0000259" key="1">
    <source>
        <dbReference type="Pfam" id="PF00534"/>
    </source>
</evidence>
<organism evidence="3 4">
    <name type="scientific">Phototrophicus methaneseepsis</name>
    <dbReference type="NCBI Taxonomy" id="2710758"/>
    <lineage>
        <taxon>Bacteria</taxon>
        <taxon>Bacillati</taxon>
        <taxon>Chloroflexota</taxon>
        <taxon>Candidatus Thermofontia</taxon>
        <taxon>Phototrophicales</taxon>
        <taxon>Phototrophicaceae</taxon>
        <taxon>Phototrophicus</taxon>
    </lineage>
</organism>
<evidence type="ECO:0000313" key="4">
    <source>
        <dbReference type="Proteomes" id="UP000594468"/>
    </source>
</evidence>
<dbReference type="InterPro" id="IPR001296">
    <property type="entry name" value="Glyco_trans_1"/>
</dbReference>
<dbReference type="KEGG" id="pmet:G4Y79_18060"/>
<dbReference type="CDD" id="cd03801">
    <property type="entry name" value="GT4_PimA-like"/>
    <property type="match status" value="1"/>
</dbReference>
<accession>A0A7S8E739</accession>
<dbReference type="PANTHER" id="PTHR45947:SF3">
    <property type="entry name" value="SULFOQUINOVOSYL TRANSFERASE SQD2"/>
    <property type="match status" value="1"/>
</dbReference>
<dbReference type="RefSeq" id="WP_195169652.1">
    <property type="nucleotide sequence ID" value="NZ_CP062983.1"/>
</dbReference>
<dbReference type="InterPro" id="IPR028098">
    <property type="entry name" value="Glyco_trans_4-like_N"/>
</dbReference>
<dbReference type="AlphaFoldDB" id="A0A7S8E739"/>
<sequence>MTDQPGEKNAGRKLNIVICLLYYFPHRTGLTLHVQNVAEELVRRGHDVTVITARYSNDLPRDESTHNGVRIVRLWAPIKISRGMLMPAFPWAAYFAFRNADIVSIHTPMLETALVSVIAGLTGVNVIATHHGDLILPGGLMNNFIRNTMFGLYRFMAKRAAQLIAYSRDYAENSYYLRPFLDKVTPVYPPIEIPHPRPEKAAELRQKWQRNGGPVIGYSGRFVEEKRPDVAIRAMDTVLQQYPDAQLVFAGEYDIPYEGTWQKQQTLVKQHSDHLTFLGLLKDRQALADFYAACDVVVLPSDSECFALVQVEAMMCGTPMVMSNIPGGRVPVQVTGMGKLAEAGNPASFGEAIIEVLNNCEAYKRSREEIETTFSLKETVDQYETIFYKYARPQRG</sequence>
<feature type="domain" description="Glycosyltransferase subfamily 4-like N-terminal" evidence="2">
    <location>
        <begin position="28"/>
        <end position="173"/>
    </location>
</feature>
<dbReference type="Gene3D" id="3.40.50.2000">
    <property type="entry name" value="Glycogen Phosphorylase B"/>
    <property type="match status" value="2"/>
</dbReference>
<name>A0A7S8E739_9CHLR</name>
<dbReference type="Pfam" id="PF00534">
    <property type="entry name" value="Glycos_transf_1"/>
    <property type="match status" value="1"/>
</dbReference>
<evidence type="ECO:0000313" key="3">
    <source>
        <dbReference type="EMBL" id="QPC81580.1"/>
    </source>
</evidence>
<reference evidence="3 4" key="1">
    <citation type="submission" date="2020-02" db="EMBL/GenBank/DDBJ databases">
        <authorList>
            <person name="Zheng R.K."/>
            <person name="Sun C.M."/>
        </authorList>
    </citation>
    <scope>NUCLEOTIDE SEQUENCE [LARGE SCALE GENOMIC DNA]</scope>
    <source>
        <strain evidence="4">rifampicinis</strain>
    </source>
</reference>
<feature type="domain" description="Glycosyl transferase family 1" evidence="1">
    <location>
        <begin position="203"/>
        <end position="369"/>
    </location>
</feature>
<dbReference type="GO" id="GO:0016757">
    <property type="term" value="F:glycosyltransferase activity"/>
    <property type="evidence" value="ECO:0007669"/>
    <property type="project" value="InterPro"/>
</dbReference>
<dbReference type="SUPFAM" id="SSF53756">
    <property type="entry name" value="UDP-Glycosyltransferase/glycogen phosphorylase"/>
    <property type="match status" value="1"/>
</dbReference>
<keyword evidence="4" id="KW-1185">Reference proteome</keyword>
<dbReference type="PANTHER" id="PTHR45947">
    <property type="entry name" value="SULFOQUINOVOSYL TRANSFERASE SQD2"/>
    <property type="match status" value="1"/>
</dbReference>